<dbReference type="AlphaFoldDB" id="A0A0G3H1U8"/>
<accession>A0A0G3H1U8</accession>
<reference evidence="2" key="2">
    <citation type="submission" date="2015-05" db="EMBL/GenBank/DDBJ databases">
        <title>Complete genome sequence of Corynebacterium mustelae DSM 45274, isolated from various tissues of a male ferret with lethal sepsis.</title>
        <authorList>
            <person name="Ruckert C."/>
            <person name="Albersmeier A."/>
            <person name="Winkler A."/>
            <person name="Tauch A."/>
        </authorList>
    </citation>
    <scope>NUCLEOTIDE SEQUENCE [LARGE SCALE GENOMIC DNA]</scope>
    <source>
        <strain evidence="2">DSM 45274</strain>
        <plasmid evidence="2">Plasmid pCmus45274</plasmid>
    </source>
</reference>
<dbReference type="InterPro" id="IPR043038">
    <property type="entry name" value="VbhA_sf"/>
</dbReference>
<dbReference type="KEGG" id="cmv:CMUST_15500"/>
<sequence>MYTLDNAPLTPEQHLQVRNAIASSAVENIHLGEDTVDRMIRIILGECTPEEAKAEVLHKYGITTDAG</sequence>
<evidence type="ECO:0000313" key="1">
    <source>
        <dbReference type="EMBL" id="AKK07389.1"/>
    </source>
</evidence>
<dbReference type="CDD" id="cd11586">
    <property type="entry name" value="VbhA_like"/>
    <property type="match status" value="1"/>
</dbReference>
<dbReference type="EMBL" id="CP011543">
    <property type="protein sequence ID" value="AKK07389.1"/>
    <property type="molecule type" value="Genomic_DNA"/>
</dbReference>
<evidence type="ECO:0000313" key="2">
    <source>
        <dbReference type="Proteomes" id="UP000035199"/>
    </source>
</evidence>
<proteinExistence type="predicted"/>
<keyword evidence="1" id="KW-0614">Plasmid</keyword>
<dbReference type="RefSeq" id="WP_047263734.1">
    <property type="nucleotide sequence ID" value="NZ_CP011543.1"/>
</dbReference>
<dbReference type="Proteomes" id="UP000035199">
    <property type="component" value="Plasmid pCmus45274"/>
</dbReference>
<reference evidence="1 2" key="1">
    <citation type="journal article" date="2015" name="Genome Announc.">
        <title>Complete Genome Sequence of the Type Strain Corynebacterium mustelae DSM 45274, Isolated from Various Tissues of a Male Ferret with Lethal Sepsis.</title>
        <authorList>
            <person name="Ruckert C."/>
            <person name="Eimer J."/>
            <person name="Winkler A."/>
            <person name="Tauch A."/>
        </authorList>
    </citation>
    <scope>NUCLEOTIDE SEQUENCE [LARGE SCALE GENOMIC DNA]</scope>
    <source>
        <strain evidence="1 2">DSM 45274</strain>
        <plasmid evidence="2">Plasmid pCmus45274</plasmid>
    </source>
</reference>
<dbReference type="PATRIC" id="fig|571915.4.peg.3328"/>
<name>A0A0G3H1U8_9CORY</name>
<dbReference type="InterPro" id="IPR033788">
    <property type="entry name" value="VbhA-like"/>
</dbReference>
<organism evidence="1 2">
    <name type="scientific">Corynebacterium mustelae</name>
    <dbReference type="NCBI Taxonomy" id="571915"/>
    <lineage>
        <taxon>Bacteria</taxon>
        <taxon>Bacillati</taxon>
        <taxon>Actinomycetota</taxon>
        <taxon>Actinomycetes</taxon>
        <taxon>Mycobacteriales</taxon>
        <taxon>Corynebacteriaceae</taxon>
        <taxon>Corynebacterium</taxon>
    </lineage>
</organism>
<dbReference type="OrthoDB" id="9958170at2"/>
<protein>
    <submittedName>
        <fullName evidence="1">Uncharacterized protein</fullName>
    </submittedName>
</protein>
<keyword evidence="2" id="KW-1185">Reference proteome</keyword>
<dbReference type="Gene3D" id="1.10.8.1050">
    <property type="entry name" value="Antitoxin VbhA-like"/>
    <property type="match status" value="1"/>
</dbReference>
<gene>
    <name evidence="1" type="ORF">CMUST_15500</name>
</gene>
<geneLocation type="plasmid" evidence="1 2">
    <name>pCmus45274</name>
</geneLocation>